<sequence length="193" mass="21420">MRVYCLGDSMTYGFGVSRREAWPALVGAATGHEMINAGVNGDATSGMLARFCVDVPRLKPNVAVLMGGCNDIFLTGSDSTARCNIGALVQQALSLAITPVLGFPVPFEPDLIRDDWSLLTDFRSAAEILRQYVAWLRRYAEVFRVPFVDFWGLFAQMPDPRRTSFYLDGLHLTAQGHKMMAHLMAEKLILLFN</sequence>
<comment type="caution">
    <text evidence="2">The sequence shown here is derived from an EMBL/GenBank/DDBJ whole genome shotgun (WGS) entry which is preliminary data.</text>
</comment>
<gene>
    <name evidence="2" type="ORF">FYJ74_08750</name>
</gene>
<feature type="domain" description="SGNH hydrolase-type esterase" evidence="1">
    <location>
        <begin position="5"/>
        <end position="178"/>
    </location>
</feature>
<dbReference type="RefSeq" id="WP_154529202.1">
    <property type="nucleotide sequence ID" value="NZ_JAXDZJ010000094.1"/>
</dbReference>
<dbReference type="Gene3D" id="3.40.50.1110">
    <property type="entry name" value="SGNH hydrolase"/>
    <property type="match status" value="1"/>
</dbReference>
<dbReference type="Proteomes" id="UP000473699">
    <property type="component" value="Unassembled WGS sequence"/>
</dbReference>
<dbReference type="Pfam" id="PF13472">
    <property type="entry name" value="Lipase_GDSL_2"/>
    <property type="match status" value="1"/>
</dbReference>
<dbReference type="GO" id="GO:0004622">
    <property type="term" value="F:phosphatidylcholine lysophospholipase activity"/>
    <property type="evidence" value="ECO:0007669"/>
    <property type="project" value="TreeGrafter"/>
</dbReference>
<dbReference type="PANTHER" id="PTHR30383">
    <property type="entry name" value="THIOESTERASE 1/PROTEASE 1/LYSOPHOSPHOLIPASE L1"/>
    <property type="match status" value="1"/>
</dbReference>
<evidence type="ECO:0000313" key="2">
    <source>
        <dbReference type="EMBL" id="MST56117.1"/>
    </source>
</evidence>
<dbReference type="InterPro" id="IPR036514">
    <property type="entry name" value="SGNH_hydro_sf"/>
</dbReference>
<name>A0A6L5YEL6_9BACT</name>
<evidence type="ECO:0000313" key="3">
    <source>
        <dbReference type="Proteomes" id="UP000473699"/>
    </source>
</evidence>
<keyword evidence="3" id="KW-1185">Reference proteome</keyword>
<dbReference type="EMBL" id="VUNH01000009">
    <property type="protein sequence ID" value="MST56117.1"/>
    <property type="molecule type" value="Genomic_DNA"/>
</dbReference>
<organism evidence="2 3">
    <name type="scientific">Pyramidobacter porci</name>
    <dbReference type="NCBI Taxonomy" id="2605789"/>
    <lineage>
        <taxon>Bacteria</taxon>
        <taxon>Thermotogati</taxon>
        <taxon>Synergistota</taxon>
        <taxon>Synergistia</taxon>
        <taxon>Synergistales</taxon>
        <taxon>Dethiosulfovibrionaceae</taxon>
        <taxon>Pyramidobacter</taxon>
    </lineage>
</organism>
<protein>
    <submittedName>
        <fullName evidence="2">Arylesterase</fullName>
    </submittedName>
</protein>
<dbReference type="InterPro" id="IPR013830">
    <property type="entry name" value="SGNH_hydro"/>
</dbReference>
<dbReference type="SUPFAM" id="SSF52266">
    <property type="entry name" value="SGNH hydrolase"/>
    <property type="match status" value="1"/>
</dbReference>
<dbReference type="InterPro" id="IPR051532">
    <property type="entry name" value="Ester_Hydrolysis_Enzymes"/>
</dbReference>
<reference evidence="2 3" key="1">
    <citation type="submission" date="2019-08" db="EMBL/GenBank/DDBJ databases">
        <title>In-depth cultivation of the pig gut microbiome towards novel bacterial diversity and tailored functional studies.</title>
        <authorList>
            <person name="Wylensek D."/>
            <person name="Hitch T.C.A."/>
            <person name="Clavel T."/>
        </authorList>
    </citation>
    <scope>NUCLEOTIDE SEQUENCE [LARGE SCALE GENOMIC DNA]</scope>
    <source>
        <strain evidence="2 3">SM-530-WT-4B</strain>
    </source>
</reference>
<evidence type="ECO:0000259" key="1">
    <source>
        <dbReference type="Pfam" id="PF13472"/>
    </source>
</evidence>
<dbReference type="AlphaFoldDB" id="A0A6L5YEL6"/>
<accession>A0A6L5YEL6</accession>
<dbReference type="PANTHER" id="PTHR30383:SF5">
    <property type="entry name" value="SGNH HYDROLASE-TYPE ESTERASE DOMAIN-CONTAINING PROTEIN"/>
    <property type="match status" value="1"/>
</dbReference>
<proteinExistence type="predicted"/>